<dbReference type="EMBL" id="PFWZ01000018">
    <property type="protein sequence ID" value="PJA41250.1"/>
    <property type="molecule type" value="Genomic_DNA"/>
</dbReference>
<feature type="coiled-coil region" evidence="1">
    <location>
        <begin position="27"/>
        <end position="54"/>
    </location>
</feature>
<reference evidence="3" key="1">
    <citation type="submission" date="2017-09" db="EMBL/GenBank/DDBJ databases">
        <title>Depth-based differentiation of microbial function through sediment-hosted aquifers and enrichment of novel symbionts in the deep terrestrial subsurface.</title>
        <authorList>
            <person name="Probst A.J."/>
            <person name="Ladd B."/>
            <person name="Jarett J.K."/>
            <person name="Geller-Mcgrath D.E."/>
            <person name="Sieber C.M.K."/>
            <person name="Emerson J.B."/>
            <person name="Anantharaman K."/>
            <person name="Thomas B.C."/>
            <person name="Malmstrom R."/>
            <person name="Stieglmeier M."/>
            <person name="Klingl A."/>
            <person name="Woyke T."/>
            <person name="Ryan C.M."/>
            <person name="Banfield J.F."/>
        </authorList>
    </citation>
    <scope>NUCLEOTIDE SEQUENCE [LARGE SCALE GENOMIC DNA]</scope>
</reference>
<dbReference type="Proteomes" id="UP000231195">
    <property type="component" value="Unassembled WGS sequence"/>
</dbReference>
<evidence type="ECO:0000256" key="1">
    <source>
        <dbReference type="SAM" id="Coils"/>
    </source>
</evidence>
<accession>A0A2M7X539</accession>
<feature type="non-terminal residue" evidence="2">
    <location>
        <position position="1"/>
    </location>
</feature>
<protein>
    <submittedName>
        <fullName evidence="2">Uncharacterized protein</fullName>
    </submittedName>
</protein>
<dbReference type="AlphaFoldDB" id="A0A2M7X539"/>
<keyword evidence="1" id="KW-0175">Coiled coil</keyword>
<sequence>HGWAELSEKFSDKFDPAIKYGGGDTEIQKLLGIISDTVQEYEEVEKEMSFIQKNNPKALKDVRGRLLIHKKKITDIINKHINLTKEKRKP</sequence>
<name>A0A2M7X539_UNCKA</name>
<proteinExistence type="predicted"/>
<evidence type="ECO:0000313" key="3">
    <source>
        <dbReference type="Proteomes" id="UP000231195"/>
    </source>
</evidence>
<comment type="caution">
    <text evidence="2">The sequence shown here is derived from an EMBL/GenBank/DDBJ whole genome shotgun (WGS) entry which is preliminary data.</text>
</comment>
<evidence type="ECO:0000313" key="2">
    <source>
        <dbReference type="EMBL" id="PJA41250.1"/>
    </source>
</evidence>
<gene>
    <name evidence="2" type="ORF">CO179_00300</name>
</gene>
<organism evidence="2 3">
    <name type="scientific">candidate division WWE3 bacterium CG_4_9_14_3_um_filter_39_7</name>
    <dbReference type="NCBI Taxonomy" id="1975080"/>
    <lineage>
        <taxon>Bacteria</taxon>
        <taxon>Katanobacteria</taxon>
    </lineage>
</organism>